<evidence type="ECO:0000313" key="1">
    <source>
        <dbReference type="EMBL" id="MZP31444.1"/>
    </source>
</evidence>
<reference evidence="1 2" key="1">
    <citation type="submission" date="2020-01" db="EMBL/GenBank/DDBJ databases">
        <title>Whole-genome sequence of Heliobacterium undosum DSM 13378.</title>
        <authorList>
            <person name="Kyndt J.A."/>
            <person name="Meyer T.E."/>
        </authorList>
    </citation>
    <scope>NUCLEOTIDE SEQUENCE [LARGE SCALE GENOMIC DNA]</scope>
    <source>
        <strain evidence="1 2">DSM 13378</strain>
    </source>
</reference>
<dbReference type="OrthoDB" id="886303at2"/>
<dbReference type="AlphaFoldDB" id="A0A845L9J1"/>
<keyword evidence="2" id="KW-1185">Reference proteome</keyword>
<protein>
    <submittedName>
        <fullName evidence="1">Uncharacterized protein</fullName>
    </submittedName>
</protein>
<proteinExistence type="predicted"/>
<dbReference type="Proteomes" id="UP000463470">
    <property type="component" value="Unassembled WGS sequence"/>
</dbReference>
<name>A0A845L9J1_9FIRM</name>
<dbReference type="RefSeq" id="WP_161259959.1">
    <property type="nucleotide sequence ID" value="NZ_WXEY01000042.1"/>
</dbReference>
<dbReference type="EMBL" id="WXEY01000042">
    <property type="protein sequence ID" value="MZP31444.1"/>
    <property type="molecule type" value="Genomic_DNA"/>
</dbReference>
<comment type="caution">
    <text evidence="1">The sequence shown here is derived from an EMBL/GenBank/DDBJ whole genome shotgun (WGS) entry which is preliminary data.</text>
</comment>
<accession>A0A845L9J1</accession>
<gene>
    <name evidence="1" type="ORF">GTO91_17265</name>
</gene>
<organism evidence="1 2">
    <name type="scientific">Heliomicrobium undosum</name>
    <dbReference type="NCBI Taxonomy" id="121734"/>
    <lineage>
        <taxon>Bacteria</taxon>
        <taxon>Bacillati</taxon>
        <taxon>Bacillota</taxon>
        <taxon>Clostridia</taxon>
        <taxon>Eubacteriales</taxon>
        <taxon>Heliobacteriaceae</taxon>
        <taxon>Heliomicrobium</taxon>
    </lineage>
</organism>
<evidence type="ECO:0000313" key="2">
    <source>
        <dbReference type="Proteomes" id="UP000463470"/>
    </source>
</evidence>
<sequence length="140" mass="16446">MELNEFSKVFADKLLAKFPELKPYIQITPYTDRDEAYLEVSIPSPHDEDTVLFISTIDEEITVGFDWWHTHIGYAPTEEETYNQAIHLIEEIILEKKAIAYVKKDGNWIYSRLLQPGENVEQKEGERIYVRSWKGTHNND</sequence>